<name>A0A6B0UV33_IXORI</name>
<accession>A0A6B0UV33</accession>
<dbReference type="EMBL" id="GIFC01011574">
    <property type="protein sequence ID" value="MXU93657.1"/>
    <property type="molecule type" value="Transcribed_RNA"/>
</dbReference>
<dbReference type="AlphaFoldDB" id="A0A6B0UV33"/>
<reference evidence="1" key="1">
    <citation type="submission" date="2019-12" db="EMBL/GenBank/DDBJ databases">
        <title>An insight into the sialome of adult female Ixodes ricinus ticks feeding for 6 days.</title>
        <authorList>
            <person name="Perner J."/>
            <person name="Ribeiro J.M.C."/>
        </authorList>
    </citation>
    <scope>NUCLEOTIDE SEQUENCE</scope>
    <source>
        <strain evidence="1">Semi-engorged</strain>
        <tissue evidence="1">Salivary glands</tissue>
    </source>
</reference>
<organism evidence="1">
    <name type="scientific">Ixodes ricinus</name>
    <name type="common">Common tick</name>
    <name type="synonym">Acarus ricinus</name>
    <dbReference type="NCBI Taxonomy" id="34613"/>
    <lineage>
        <taxon>Eukaryota</taxon>
        <taxon>Metazoa</taxon>
        <taxon>Ecdysozoa</taxon>
        <taxon>Arthropoda</taxon>
        <taxon>Chelicerata</taxon>
        <taxon>Arachnida</taxon>
        <taxon>Acari</taxon>
        <taxon>Parasitiformes</taxon>
        <taxon>Ixodida</taxon>
        <taxon>Ixodoidea</taxon>
        <taxon>Ixodidae</taxon>
        <taxon>Ixodinae</taxon>
        <taxon>Ixodes</taxon>
    </lineage>
</organism>
<proteinExistence type="predicted"/>
<protein>
    <submittedName>
        <fullName evidence="1">Putative secreted protein</fullName>
    </submittedName>
</protein>
<sequence>MLLKSSKTTGLLGLLHSLCTFRAPRSLCKLPTFLLVNIPQIHSVCLVAGSRHPKTQARAVRFHICSLYEPCSGEQISLEPLVSAMPDNYIICFNDTISKSFYSFFMKLFKFQNMTNADTQQSKKELMSANATAFLADKKGWCSAPALAQ</sequence>
<evidence type="ECO:0000313" key="1">
    <source>
        <dbReference type="EMBL" id="MXU93657.1"/>
    </source>
</evidence>